<keyword evidence="4" id="KW-1185">Reference proteome</keyword>
<dbReference type="PROSITE" id="PS50987">
    <property type="entry name" value="HTH_ARSR_2"/>
    <property type="match status" value="1"/>
</dbReference>
<dbReference type="GO" id="GO:0003700">
    <property type="term" value="F:DNA-binding transcription factor activity"/>
    <property type="evidence" value="ECO:0007669"/>
    <property type="project" value="InterPro"/>
</dbReference>
<feature type="domain" description="HTH arsR-type" evidence="2">
    <location>
        <begin position="1"/>
        <end position="93"/>
    </location>
</feature>
<dbReference type="Proteomes" id="UP000291301">
    <property type="component" value="Unassembled WGS sequence"/>
</dbReference>
<dbReference type="NCBIfam" id="NF033788">
    <property type="entry name" value="HTH_metalloreg"/>
    <property type="match status" value="1"/>
</dbReference>
<dbReference type="PRINTS" id="PR00778">
    <property type="entry name" value="HTHARSR"/>
</dbReference>
<dbReference type="RefSeq" id="WP_131565905.1">
    <property type="nucleotide sequence ID" value="NZ_SJST01000001.1"/>
</dbReference>
<accession>A0A4R0PFU8</accession>
<dbReference type="OrthoDB" id="9790747at2"/>
<name>A0A4R0PFU8_9HYPH</name>
<dbReference type="SUPFAM" id="SSF46785">
    <property type="entry name" value="Winged helix' DNA-binding domain"/>
    <property type="match status" value="1"/>
</dbReference>
<dbReference type="EMBL" id="SJST01000001">
    <property type="protein sequence ID" value="TCD16521.1"/>
    <property type="molecule type" value="Genomic_DNA"/>
</dbReference>
<protein>
    <submittedName>
        <fullName evidence="3">ArsR family transcriptional regulator</fullName>
    </submittedName>
</protein>
<evidence type="ECO:0000259" key="2">
    <source>
        <dbReference type="PROSITE" id="PS50987"/>
    </source>
</evidence>
<dbReference type="SMART" id="SM00418">
    <property type="entry name" value="HTH_ARSR"/>
    <property type="match status" value="1"/>
</dbReference>
<comment type="caution">
    <text evidence="3">The sequence shown here is derived from an EMBL/GenBank/DDBJ whole genome shotgun (WGS) entry which is preliminary data.</text>
</comment>
<sequence>MQDHDLSEILKAVSDPTRRSLLTTLVQEGPLRVTELAGRYAMSLNAVSKHIKVLEAAGLATRRTMGRVHLIEANLDPVRSVDAWFGELRSIWELRLDRLGEVFSEGTRNNERSVTDAKKDDPGAG</sequence>
<reference evidence="3 4" key="1">
    <citation type="journal article" date="2015" name="Antonie Van Leeuwenhoek">
        <title>Oricola cellulosilytica gen. nov., sp. nov., a cellulose-degrading bacterium of the family Phyllobacteriaceae isolated from surface seashore water, and emended descriptions of Mesorhizobium loti and Phyllobacterium myrsinacearum.</title>
        <authorList>
            <person name="Hameed A."/>
            <person name="Shahina M."/>
            <person name="Lai W.A."/>
            <person name="Lin S.Y."/>
            <person name="Young L.S."/>
            <person name="Liu Y.C."/>
            <person name="Hsu Y.H."/>
            <person name="Young C.C."/>
        </authorList>
    </citation>
    <scope>NUCLEOTIDE SEQUENCE [LARGE SCALE GENOMIC DNA]</scope>
    <source>
        <strain evidence="3 4">KCTC 52183</strain>
    </source>
</reference>
<dbReference type="InterPro" id="IPR001845">
    <property type="entry name" value="HTH_ArsR_DNA-bd_dom"/>
</dbReference>
<feature type="region of interest" description="Disordered" evidence="1">
    <location>
        <begin position="105"/>
        <end position="125"/>
    </location>
</feature>
<feature type="compositionally biased region" description="Basic and acidic residues" evidence="1">
    <location>
        <begin position="108"/>
        <end position="125"/>
    </location>
</feature>
<proteinExistence type="predicted"/>
<evidence type="ECO:0000313" key="3">
    <source>
        <dbReference type="EMBL" id="TCD16521.1"/>
    </source>
</evidence>
<dbReference type="PANTHER" id="PTHR38600:SF2">
    <property type="entry name" value="SLL0088 PROTEIN"/>
    <property type="match status" value="1"/>
</dbReference>
<evidence type="ECO:0000313" key="4">
    <source>
        <dbReference type="Proteomes" id="UP000291301"/>
    </source>
</evidence>
<dbReference type="CDD" id="cd00090">
    <property type="entry name" value="HTH_ARSR"/>
    <property type="match status" value="1"/>
</dbReference>
<gene>
    <name evidence="3" type="ORF">E0D97_03625</name>
</gene>
<dbReference type="Gene3D" id="1.10.10.10">
    <property type="entry name" value="Winged helix-like DNA-binding domain superfamily/Winged helix DNA-binding domain"/>
    <property type="match status" value="1"/>
</dbReference>
<dbReference type="PANTHER" id="PTHR38600">
    <property type="entry name" value="TRANSCRIPTIONAL REGULATORY PROTEIN"/>
    <property type="match status" value="1"/>
</dbReference>
<dbReference type="Pfam" id="PF12840">
    <property type="entry name" value="HTH_20"/>
    <property type="match status" value="1"/>
</dbReference>
<organism evidence="3 4">
    <name type="scientific">Oricola cellulosilytica</name>
    <dbReference type="NCBI Taxonomy" id="1429082"/>
    <lineage>
        <taxon>Bacteria</taxon>
        <taxon>Pseudomonadati</taxon>
        <taxon>Pseudomonadota</taxon>
        <taxon>Alphaproteobacteria</taxon>
        <taxon>Hyphomicrobiales</taxon>
        <taxon>Ahrensiaceae</taxon>
        <taxon>Oricola</taxon>
    </lineage>
</organism>
<dbReference type="InterPro" id="IPR036390">
    <property type="entry name" value="WH_DNA-bd_sf"/>
</dbReference>
<dbReference type="AlphaFoldDB" id="A0A4R0PFU8"/>
<evidence type="ECO:0000256" key="1">
    <source>
        <dbReference type="SAM" id="MobiDB-lite"/>
    </source>
</evidence>
<dbReference type="InterPro" id="IPR036388">
    <property type="entry name" value="WH-like_DNA-bd_sf"/>
</dbReference>
<dbReference type="InterPro" id="IPR011991">
    <property type="entry name" value="ArsR-like_HTH"/>
</dbReference>